<proteinExistence type="predicted"/>
<feature type="region of interest" description="Disordered" evidence="1">
    <location>
        <begin position="57"/>
        <end position="93"/>
    </location>
</feature>
<protein>
    <submittedName>
        <fullName evidence="2">Uncharacterized protein</fullName>
    </submittedName>
</protein>
<reference evidence="2" key="1">
    <citation type="submission" date="2018-11" db="EMBL/GenBank/DDBJ databases">
        <authorList>
            <consortium name="Pathogen Informatics"/>
        </authorList>
    </citation>
    <scope>NUCLEOTIDE SEQUENCE</scope>
</reference>
<evidence type="ECO:0000313" key="2">
    <source>
        <dbReference type="EMBL" id="VEL09433.1"/>
    </source>
</evidence>
<feature type="compositionally biased region" description="Polar residues" evidence="1">
    <location>
        <begin position="1"/>
        <end position="17"/>
    </location>
</feature>
<sequence length="124" mass="13133">MTSGFRSFQATASTNEYPMSEPPLLPGAGSRVYAPAGDVASASPTNLQLQHLFQGATSSGDTRIPPLWAPSTRLSETSADRRIGSSARPVSTRLGGSTVSSLSALANSQRTFRYIGEICLSFHR</sequence>
<evidence type="ECO:0000313" key="3">
    <source>
        <dbReference type="Proteomes" id="UP000784294"/>
    </source>
</evidence>
<dbReference type="Proteomes" id="UP000784294">
    <property type="component" value="Unassembled WGS sequence"/>
</dbReference>
<evidence type="ECO:0000256" key="1">
    <source>
        <dbReference type="SAM" id="MobiDB-lite"/>
    </source>
</evidence>
<dbReference type="EMBL" id="CAAALY010006316">
    <property type="protein sequence ID" value="VEL09433.1"/>
    <property type="molecule type" value="Genomic_DNA"/>
</dbReference>
<comment type="caution">
    <text evidence="2">The sequence shown here is derived from an EMBL/GenBank/DDBJ whole genome shotgun (WGS) entry which is preliminary data.</text>
</comment>
<dbReference type="AlphaFoldDB" id="A0A448WDX3"/>
<organism evidence="2 3">
    <name type="scientific">Protopolystoma xenopodis</name>
    <dbReference type="NCBI Taxonomy" id="117903"/>
    <lineage>
        <taxon>Eukaryota</taxon>
        <taxon>Metazoa</taxon>
        <taxon>Spiralia</taxon>
        <taxon>Lophotrochozoa</taxon>
        <taxon>Platyhelminthes</taxon>
        <taxon>Monogenea</taxon>
        <taxon>Polyopisthocotylea</taxon>
        <taxon>Polystomatidea</taxon>
        <taxon>Polystomatidae</taxon>
        <taxon>Protopolystoma</taxon>
    </lineage>
</organism>
<name>A0A448WDX3_9PLAT</name>
<gene>
    <name evidence="2" type="ORF">PXEA_LOCUS2873</name>
</gene>
<feature type="region of interest" description="Disordered" evidence="1">
    <location>
        <begin position="1"/>
        <end position="37"/>
    </location>
</feature>
<keyword evidence="3" id="KW-1185">Reference proteome</keyword>
<accession>A0A448WDX3</accession>